<accession>A0A5M8FQY2</accession>
<evidence type="ECO:0000313" key="6">
    <source>
        <dbReference type="EMBL" id="KAA6186376.1"/>
    </source>
</evidence>
<feature type="domain" description="Outer membrane protein assembly factor BamE" evidence="5">
    <location>
        <begin position="16"/>
        <end position="84"/>
    </location>
</feature>
<dbReference type="GO" id="GO:0043165">
    <property type="term" value="P:Gram-negative-bacterium-type cell outer membrane assembly"/>
    <property type="evidence" value="ECO:0007669"/>
    <property type="project" value="UniProtKB-UniRule"/>
</dbReference>
<keyword evidence="3 4" id="KW-0998">Cell outer membrane</keyword>
<dbReference type="OrthoDB" id="9808250at2"/>
<dbReference type="Pfam" id="PF04355">
    <property type="entry name" value="BamE"/>
    <property type="match status" value="1"/>
</dbReference>
<comment type="caution">
    <text evidence="6">The sequence shown here is derived from an EMBL/GenBank/DDBJ whole genome shotgun (WGS) entry which is preliminary data.</text>
</comment>
<name>A0A5M8FQY2_9GAMM</name>
<dbReference type="PANTHER" id="PTHR37482">
    <property type="entry name" value="OUTER MEMBRANE PROTEIN ASSEMBLY FACTOR BAME"/>
    <property type="match status" value="1"/>
</dbReference>
<dbReference type="PANTHER" id="PTHR37482:SF1">
    <property type="entry name" value="OUTER MEMBRANE PROTEIN ASSEMBLY FACTOR BAME"/>
    <property type="match status" value="1"/>
</dbReference>
<evidence type="ECO:0000256" key="1">
    <source>
        <dbReference type="ARBA" id="ARBA00022729"/>
    </source>
</evidence>
<comment type="similarity">
    <text evidence="4">Belongs to the BamE family.</text>
</comment>
<evidence type="ECO:0000259" key="5">
    <source>
        <dbReference type="Pfam" id="PF04355"/>
    </source>
</evidence>
<dbReference type="HAMAP" id="MF_00925">
    <property type="entry name" value="OM_assembly_BamE"/>
    <property type="match status" value="1"/>
</dbReference>
<comment type="function">
    <text evidence="4">Part of the outer membrane protein assembly complex, which is involved in assembly and insertion of beta-barrel proteins into the outer membrane.</text>
</comment>
<dbReference type="AlphaFoldDB" id="A0A5M8FQY2"/>
<dbReference type="GO" id="GO:1990063">
    <property type="term" value="C:Bam protein complex"/>
    <property type="evidence" value="ECO:0007669"/>
    <property type="project" value="TreeGrafter"/>
</dbReference>
<comment type="subcellular location">
    <subcellularLocation>
        <location evidence="4">Cell outer membrane</location>
    </subcellularLocation>
</comment>
<keyword evidence="1 4" id="KW-0732">Signal</keyword>
<sequence length="131" mass="15075">MLAELPFVYKMTVQQGNILTEDMVDQVQLGMSRSQVRYLLGTPMLADMFHTDRWDYIYTIRRGHEPMQSKRLTLYFDGDTLTKIDGWIEPDPARALAAEEEREIVITVPDWKDNRGLINRALNTIGVGADD</sequence>
<dbReference type="GO" id="GO:0051205">
    <property type="term" value="P:protein insertion into membrane"/>
    <property type="evidence" value="ECO:0007669"/>
    <property type="project" value="UniProtKB-UniRule"/>
</dbReference>
<keyword evidence="2 4" id="KW-0472">Membrane</keyword>
<organism evidence="6 7">
    <name type="scientific">Thiohalocapsa marina</name>
    <dbReference type="NCBI Taxonomy" id="424902"/>
    <lineage>
        <taxon>Bacteria</taxon>
        <taxon>Pseudomonadati</taxon>
        <taxon>Pseudomonadota</taxon>
        <taxon>Gammaproteobacteria</taxon>
        <taxon>Chromatiales</taxon>
        <taxon>Chromatiaceae</taxon>
        <taxon>Thiohalocapsa</taxon>
    </lineage>
</organism>
<reference evidence="6 7" key="1">
    <citation type="submission" date="2019-09" db="EMBL/GenBank/DDBJ databases">
        <title>Whole-genome sequence of the purple sulfur bacterium Thiohalocapsa marina DSM 19078.</title>
        <authorList>
            <person name="Kyndt J.A."/>
            <person name="Meyer T.E."/>
        </authorList>
    </citation>
    <scope>NUCLEOTIDE SEQUENCE [LARGE SCALE GENOMIC DNA]</scope>
    <source>
        <strain evidence="6 7">DSM 19078</strain>
    </source>
</reference>
<evidence type="ECO:0000256" key="3">
    <source>
        <dbReference type="ARBA" id="ARBA00023237"/>
    </source>
</evidence>
<dbReference type="EMBL" id="VWXX01000005">
    <property type="protein sequence ID" value="KAA6186376.1"/>
    <property type="molecule type" value="Genomic_DNA"/>
</dbReference>
<dbReference type="Gene3D" id="3.30.1450.10">
    <property type="match status" value="1"/>
</dbReference>
<evidence type="ECO:0000313" key="7">
    <source>
        <dbReference type="Proteomes" id="UP000322981"/>
    </source>
</evidence>
<dbReference type="GO" id="GO:0030674">
    <property type="term" value="F:protein-macromolecule adaptor activity"/>
    <property type="evidence" value="ECO:0007669"/>
    <property type="project" value="TreeGrafter"/>
</dbReference>
<dbReference type="InterPro" id="IPR007450">
    <property type="entry name" value="BamE_dom"/>
</dbReference>
<gene>
    <name evidence="4" type="primary">bamE</name>
    <name evidence="6" type="ORF">F2Q65_05405</name>
</gene>
<keyword evidence="7" id="KW-1185">Reference proteome</keyword>
<proteinExistence type="inferred from homology"/>
<evidence type="ECO:0000256" key="4">
    <source>
        <dbReference type="HAMAP-Rule" id="MF_00925"/>
    </source>
</evidence>
<dbReference type="Proteomes" id="UP000322981">
    <property type="component" value="Unassembled WGS sequence"/>
</dbReference>
<dbReference type="InterPro" id="IPR026592">
    <property type="entry name" value="BamE"/>
</dbReference>
<dbReference type="InterPro" id="IPR037873">
    <property type="entry name" value="BamE-like"/>
</dbReference>
<evidence type="ECO:0000256" key="2">
    <source>
        <dbReference type="ARBA" id="ARBA00023136"/>
    </source>
</evidence>
<comment type="subunit">
    <text evidence="4">Part of the Bam complex.</text>
</comment>
<protein>
    <recommendedName>
        <fullName evidence="4">Outer membrane protein assembly factor BamE</fullName>
    </recommendedName>
</protein>